<sequence length="919" mass="105581">MKILFSPEYSGHVFIGLNEQHPELMDTMVCDNMGLVAMLELRLGIHVDDISGNNRTVLYYKAMSEYMKRNPDNALAASFRLSSLGTAEQALRWRDNLVLDKWQANKDDDASGRLNVLAGTEEFFNSPGMSDRLKDVLLYINRVEDGFFKDFDVELPCELAMLHPAIRELLTALQSHGARISSKDFQGFRGNNLSHIAHMLNSSSDVKLTLNKDDRSFQIYKFADEKTANEYLALKGDELQADVWINNANKTMDNWLRMMGKPTMGSSMAEAAPQLIQLFVLGIDMLKEPLNIQSLISWLYSPMQPFGTFFGGILAETVIGEGGYRNDKCRKVVEDYISGKFTYHDKEEEEKLSEEAKAKRDKNEKKERQLLVNTYLPSFDVPSDNKIDCTRLMTYLNSISGWARSRAHFLSEKSGNEGWCSQLESLAQMCDTFVLLLESSDMGEYVDFKQVESWISTLYKGESFMQYAAQRGSRELIDSPSKMASDSGRTVWMNFVGGDVPTLDCAFLYPTERAKVKDSLMLWDERKELDFHHQMQLLPFFMTEEQLILVVTDYVGGEPVPKHPIMVRLESQVENLNDFITEPNLYQEETEKVKLVRNNNIQSLIPFDHADLLKWPQHLSPTTISTLVEYPFDYLMERMLNIVSTGPSSIKDVKTTMGTVAHAVIENLFAPRDGKSCSRVDEIEQRINNEFEEQVRKQIESCGAILYLPENRLDAELLKEQLRRCLGILLEIIRDNRLTVTGCEQMVKKDMGLLKNDKDWDMVGYIDMTLEDANHHPVVFDFKWTSSKSYYRDLLTANRSIQLELYRTMLSAEKRDSVERTAYFLMPEGHLYSKEHFDGIHCTQLQAENNTNIVEQLRQSFFYRKKQLDEGRVEVGEAFPVSMLDYFNDTADKNLFPLSTDDTGAEKENIFSNYKLFKQ</sequence>
<dbReference type="InterPro" id="IPR011604">
    <property type="entry name" value="PDDEXK-like_dom_sf"/>
</dbReference>
<dbReference type="Proteomes" id="UP000003167">
    <property type="component" value="Unassembled WGS sequence"/>
</dbReference>
<dbReference type="InterPro" id="IPR038726">
    <property type="entry name" value="PDDEXK_AddAB-type"/>
</dbReference>
<organism evidence="2 3">
    <name type="scientific">Segatella maculosa OT 289</name>
    <dbReference type="NCBI Taxonomy" id="999422"/>
    <lineage>
        <taxon>Bacteria</taxon>
        <taxon>Pseudomonadati</taxon>
        <taxon>Bacteroidota</taxon>
        <taxon>Bacteroidia</taxon>
        <taxon>Bacteroidales</taxon>
        <taxon>Prevotellaceae</taxon>
        <taxon>Segatella</taxon>
    </lineage>
</organism>
<dbReference type="Gene3D" id="3.90.320.10">
    <property type="match status" value="1"/>
</dbReference>
<gene>
    <name evidence="2" type="ORF">HMPREF9944_00033</name>
</gene>
<dbReference type="PATRIC" id="fig|999422.3.peg.32"/>
<dbReference type="RefSeq" id="WP_008563603.1">
    <property type="nucleotide sequence ID" value="NZ_JH594500.1"/>
</dbReference>
<feature type="domain" description="PD-(D/E)XK endonuclease-like" evidence="1">
    <location>
        <begin position="618"/>
        <end position="871"/>
    </location>
</feature>
<dbReference type="HOGENOM" id="CLU_015152_0_0_10"/>
<reference evidence="2 3" key="1">
    <citation type="submission" date="2011-12" db="EMBL/GenBank/DDBJ databases">
        <title>The Genome Sequence of Prevotella maculosa OT 289.</title>
        <authorList>
            <consortium name="The Broad Institute Genome Sequencing Platform"/>
            <person name="Earl A."/>
            <person name="Ward D."/>
            <person name="Feldgarden M."/>
            <person name="Gevers D."/>
            <person name="Izard J."/>
            <person name="Blanton J.M."/>
            <person name="Mathney J."/>
            <person name="Tanner A.C."/>
            <person name="Dewhirst F.E."/>
            <person name="Young S.K."/>
            <person name="Zeng Q."/>
            <person name="Gargeya S."/>
            <person name="Fitzgerald M."/>
            <person name="Haas B."/>
            <person name="Abouelleil A."/>
            <person name="Alvarado L."/>
            <person name="Arachchi H.M."/>
            <person name="Berlin A."/>
            <person name="Chapman S.B."/>
            <person name="Gearin G."/>
            <person name="Goldberg J."/>
            <person name="Griggs A."/>
            <person name="Gujja S."/>
            <person name="Hansen M."/>
            <person name="Heiman D."/>
            <person name="Howarth C."/>
            <person name="Larimer J."/>
            <person name="Lui A."/>
            <person name="MacDonald P.J.P."/>
            <person name="McCowen C."/>
            <person name="Montmayeur A."/>
            <person name="Murphy C."/>
            <person name="Neiman D."/>
            <person name="Pearson M."/>
            <person name="Priest M."/>
            <person name="Roberts A."/>
            <person name="Saif S."/>
            <person name="Shea T."/>
            <person name="Sisk P."/>
            <person name="Stolte C."/>
            <person name="Sykes S."/>
            <person name="Wortman J."/>
            <person name="Nusbaum C."/>
            <person name="Birren B."/>
        </authorList>
    </citation>
    <scope>NUCLEOTIDE SEQUENCE [LARGE SCALE GENOMIC DNA]</scope>
    <source>
        <strain evidence="2 3">OT 289</strain>
    </source>
</reference>
<dbReference type="EMBL" id="AGEK01000002">
    <property type="protein sequence ID" value="EHO75096.1"/>
    <property type="molecule type" value="Genomic_DNA"/>
</dbReference>
<dbReference type="STRING" id="999422.HMPREF9944_00033"/>
<name>H1HIN9_9BACT</name>
<comment type="caution">
    <text evidence="2">The sequence shown here is derived from an EMBL/GenBank/DDBJ whole genome shotgun (WGS) entry which is preliminary data.</text>
</comment>
<proteinExistence type="predicted"/>
<dbReference type="Pfam" id="PF12705">
    <property type="entry name" value="PDDEXK_1"/>
    <property type="match status" value="1"/>
</dbReference>
<accession>H1HIN9</accession>
<keyword evidence="3" id="KW-1185">Reference proteome</keyword>
<dbReference type="OrthoDB" id="1007491at2"/>
<protein>
    <recommendedName>
        <fullName evidence="1">PD-(D/E)XK endonuclease-like domain-containing protein</fullName>
    </recommendedName>
</protein>
<evidence type="ECO:0000313" key="2">
    <source>
        <dbReference type="EMBL" id="EHO75096.1"/>
    </source>
</evidence>
<evidence type="ECO:0000259" key="1">
    <source>
        <dbReference type="Pfam" id="PF12705"/>
    </source>
</evidence>
<evidence type="ECO:0000313" key="3">
    <source>
        <dbReference type="Proteomes" id="UP000003167"/>
    </source>
</evidence>
<dbReference type="AlphaFoldDB" id="H1HIN9"/>